<accession>A0A0E9R3R1</accession>
<proteinExistence type="predicted"/>
<reference evidence="1" key="2">
    <citation type="journal article" date="2015" name="Fish Shellfish Immunol.">
        <title>Early steps in the European eel (Anguilla anguilla)-Vibrio vulnificus interaction in the gills: Role of the RtxA13 toxin.</title>
        <authorList>
            <person name="Callol A."/>
            <person name="Pajuelo D."/>
            <person name="Ebbesson L."/>
            <person name="Teles M."/>
            <person name="MacKenzie S."/>
            <person name="Amaro C."/>
        </authorList>
    </citation>
    <scope>NUCLEOTIDE SEQUENCE</scope>
</reference>
<dbReference type="EMBL" id="GBXM01085447">
    <property type="protein sequence ID" value="JAH23130.1"/>
    <property type="molecule type" value="Transcribed_RNA"/>
</dbReference>
<dbReference type="AlphaFoldDB" id="A0A0E9R3R1"/>
<protein>
    <submittedName>
        <fullName evidence="1">Uncharacterized protein</fullName>
    </submittedName>
</protein>
<organism evidence="1">
    <name type="scientific">Anguilla anguilla</name>
    <name type="common">European freshwater eel</name>
    <name type="synonym">Muraena anguilla</name>
    <dbReference type="NCBI Taxonomy" id="7936"/>
    <lineage>
        <taxon>Eukaryota</taxon>
        <taxon>Metazoa</taxon>
        <taxon>Chordata</taxon>
        <taxon>Craniata</taxon>
        <taxon>Vertebrata</taxon>
        <taxon>Euteleostomi</taxon>
        <taxon>Actinopterygii</taxon>
        <taxon>Neopterygii</taxon>
        <taxon>Teleostei</taxon>
        <taxon>Anguilliformes</taxon>
        <taxon>Anguillidae</taxon>
        <taxon>Anguilla</taxon>
    </lineage>
</organism>
<sequence>MQSLIPRNDRRAVYSSILLLHKHVCNTI</sequence>
<evidence type="ECO:0000313" key="1">
    <source>
        <dbReference type="EMBL" id="JAH23130.1"/>
    </source>
</evidence>
<name>A0A0E9R3R1_ANGAN</name>
<reference evidence="1" key="1">
    <citation type="submission" date="2014-11" db="EMBL/GenBank/DDBJ databases">
        <authorList>
            <person name="Amaro Gonzalez C."/>
        </authorList>
    </citation>
    <scope>NUCLEOTIDE SEQUENCE</scope>
</reference>